<keyword evidence="2" id="KW-1185">Reference proteome</keyword>
<evidence type="ECO:0000313" key="2">
    <source>
        <dbReference type="Proteomes" id="UP001642484"/>
    </source>
</evidence>
<sequence>MLARAVLWLPSQHMLAALPRENRLPIIPQFRLTEGRPCLTNILERKRWRTVLGLGSLSLWSRGRSCRKCVAEDIEVECLFYCLARVPSGFERVSVIVGPDATRVMFIDRSPACRGSMPDMKLGMTLSLSCLSYAFTWPCEEMCCVRKSSVELPDGSLLEFHDQGAFAAWLKATHASNVARLGVAQNCTRQT</sequence>
<dbReference type="EMBL" id="CAXAMN010019768">
    <property type="protein sequence ID" value="CAK9054914.1"/>
    <property type="molecule type" value="Genomic_DNA"/>
</dbReference>
<dbReference type="Proteomes" id="UP001642484">
    <property type="component" value="Unassembled WGS sequence"/>
</dbReference>
<reference evidence="1 2" key="1">
    <citation type="submission" date="2024-02" db="EMBL/GenBank/DDBJ databases">
        <authorList>
            <person name="Chen Y."/>
            <person name="Shah S."/>
            <person name="Dougan E. K."/>
            <person name="Thang M."/>
            <person name="Chan C."/>
        </authorList>
    </citation>
    <scope>NUCLEOTIDE SEQUENCE [LARGE SCALE GENOMIC DNA]</scope>
</reference>
<evidence type="ECO:0000313" key="1">
    <source>
        <dbReference type="EMBL" id="CAK9054914.1"/>
    </source>
</evidence>
<proteinExistence type="predicted"/>
<name>A0ABP0MU28_9DINO</name>
<gene>
    <name evidence="1" type="ORF">CCMP2556_LOCUS27397</name>
</gene>
<accession>A0ABP0MU28</accession>
<comment type="caution">
    <text evidence="1">The sequence shown here is derived from an EMBL/GenBank/DDBJ whole genome shotgun (WGS) entry which is preliminary data.</text>
</comment>
<protein>
    <recommendedName>
        <fullName evidence="3">Secreted protein</fullName>
    </recommendedName>
</protein>
<evidence type="ECO:0008006" key="3">
    <source>
        <dbReference type="Google" id="ProtNLM"/>
    </source>
</evidence>
<organism evidence="1 2">
    <name type="scientific">Durusdinium trenchii</name>
    <dbReference type="NCBI Taxonomy" id="1381693"/>
    <lineage>
        <taxon>Eukaryota</taxon>
        <taxon>Sar</taxon>
        <taxon>Alveolata</taxon>
        <taxon>Dinophyceae</taxon>
        <taxon>Suessiales</taxon>
        <taxon>Symbiodiniaceae</taxon>
        <taxon>Durusdinium</taxon>
    </lineage>
</organism>